<keyword evidence="7" id="KW-0342">GTP-binding</keyword>
<evidence type="ECO:0000256" key="4">
    <source>
        <dbReference type="ARBA" id="ARBA00022729"/>
    </source>
</evidence>
<dbReference type="InterPro" id="IPR011009">
    <property type="entry name" value="Kinase-like_dom_sf"/>
</dbReference>
<feature type="domain" description="Protein kinase" evidence="17">
    <location>
        <begin position="510"/>
        <end position="794"/>
    </location>
</feature>
<dbReference type="GO" id="GO:0004016">
    <property type="term" value="F:adenylate cyclase activity"/>
    <property type="evidence" value="ECO:0007669"/>
    <property type="project" value="TreeGrafter"/>
</dbReference>
<evidence type="ECO:0000256" key="7">
    <source>
        <dbReference type="ARBA" id="ARBA00023134"/>
    </source>
</evidence>
<dbReference type="InterPro" id="IPR029787">
    <property type="entry name" value="Nucleotide_cyclase"/>
</dbReference>
<reference evidence="19" key="1">
    <citation type="journal article" date="2023" name="Mol. Biol. Evol.">
        <title>Third-Generation Sequencing Reveals the Adaptive Role of the Epigenome in Three Deep-Sea Polychaetes.</title>
        <authorList>
            <person name="Perez M."/>
            <person name="Aroh O."/>
            <person name="Sun Y."/>
            <person name="Lan Y."/>
            <person name="Juniper S.K."/>
            <person name="Young C.R."/>
            <person name="Angers B."/>
            <person name="Qian P.Y."/>
        </authorList>
    </citation>
    <scope>NUCLEOTIDE SEQUENCE</scope>
    <source>
        <strain evidence="19">P08H-3</strain>
    </source>
</reference>
<dbReference type="Proteomes" id="UP001208570">
    <property type="component" value="Unassembled WGS sequence"/>
</dbReference>
<evidence type="ECO:0000313" key="19">
    <source>
        <dbReference type="EMBL" id="KAK2161192.1"/>
    </source>
</evidence>
<dbReference type="GO" id="GO:0035556">
    <property type="term" value="P:intracellular signal transduction"/>
    <property type="evidence" value="ECO:0007669"/>
    <property type="project" value="InterPro"/>
</dbReference>
<accession>A0AAD9JXZ6</accession>
<keyword evidence="5" id="KW-0547">Nucleotide-binding</keyword>
<evidence type="ECO:0000256" key="14">
    <source>
        <dbReference type="RuleBase" id="RU003431"/>
    </source>
</evidence>
<dbReference type="AlphaFoldDB" id="A0AAD9JXZ6"/>
<dbReference type="GO" id="GO:0004383">
    <property type="term" value="F:guanylate cyclase activity"/>
    <property type="evidence" value="ECO:0007669"/>
    <property type="project" value="UniProtKB-EC"/>
</dbReference>
<keyword evidence="8 16" id="KW-0472">Membrane</keyword>
<dbReference type="Pfam" id="PF00211">
    <property type="entry name" value="Guanylate_cyc"/>
    <property type="match status" value="1"/>
</dbReference>
<dbReference type="CDD" id="cd07302">
    <property type="entry name" value="CHD"/>
    <property type="match status" value="1"/>
</dbReference>
<dbReference type="GO" id="GO:0001653">
    <property type="term" value="F:peptide receptor activity"/>
    <property type="evidence" value="ECO:0007669"/>
    <property type="project" value="TreeGrafter"/>
</dbReference>
<keyword evidence="20" id="KW-1185">Reference proteome</keyword>
<name>A0AAD9JXZ6_9ANNE</name>
<feature type="domain" description="Guanylate cyclase" evidence="18">
    <location>
        <begin position="868"/>
        <end position="998"/>
    </location>
</feature>
<keyword evidence="10" id="KW-0325">Glycoprotein</keyword>
<protein>
    <recommendedName>
        <fullName evidence="2 14">Guanylate cyclase</fullName>
        <ecNumber evidence="2 14">4.6.1.2</ecNumber>
    </recommendedName>
</protein>
<gene>
    <name evidence="19" type="ORF">LSH36_120g11029</name>
</gene>
<keyword evidence="4" id="KW-0732">Signal</keyword>
<dbReference type="Gene3D" id="3.30.70.1230">
    <property type="entry name" value="Nucleotide cyclase"/>
    <property type="match status" value="1"/>
</dbReference>
<keyword evidence="11 13" id="KW-0456">Lyase</keyword>
<evidence type="ECO:0000256" key="9">
    <source>
        <dbReference type="ARBA" id="ARBA00023170"/>
    </source>
</evidence>
<sequence>MTTNCLQPNDLKLDPRANGNSISATTLAAAIVVIVGVVVVIDIFGYERPYGAVIYLGKMNLSYLLAILFLAAIDPAFLRINSKANYVKLRGKGAFFPLDVFQTWIASFRSIRERFQPLHMTYTTLMSSIQSDLLKTIGNSTHGLEYTAYTGSSAELNDINYKKYPDLRILPAMAGAVVVGYHMRRVDKLNLSMEHLVGIYNGTITYWDNPSIQALNPYTVLPHAKIKVVVREDNSGTTEVFTEALSAFSPEWNATYGTFNVGADEDKNPYIWNRSVISYYANTGHGMEGIILSVDYSLGYLSASDARQTGITYADLVNRRGTVVGPGVRHIYAAMEATEFDETFHTSLVNVDTDLAYPICVYVYLVVNIRTMESCDSAVELYRFVEWFLFDESVKDETEDLDFAPLSVAVAREVRHRILAEFECASQNVSELVAKQVRKEKLALQTWRTPVFVTTGIGMVIFIATVMYVVYIQIKVNRALFHDEWKIDFSRIVMYSTNVTKCSRNGLLDSDSNSVCGSGMMVRSRLTVNSSITGSFKSLKIGRYNERLLILRDTKLPAAAKLRLTTRRELLWLRDHIRHHNVAMFYGMTTTEDRFWFLLEYCSKGFLHDILQNDRYNLDLNFKFSMSCDVADGMKYLHGLGIVHGNLNSSSCFIDVRWTVKIADWSYTKVAADQKDELIWTKPTIIDQEEDIIARNQLHVAPELLKAAVRLPTKECDVYSFSILLVEIFTREDPFQKELETRSPVQVLNDVKIRGLRPHLSNDDFPEALQHLIASAWDWIPDQRPTFVVLHKKLRQMKPSKKGVLDCMMEAVEAYAQNLEERVTERTEELNATLKEFETLLHKILPPEIAGKLAKGDSVPPESYESVTIFFSDIVGFTSLSSTSTPMQIVDFLNDLYTNFDTVLDQHDVYKVETIGDAYMVISGLPRRNGILHSGQVATMALEMAITVASFRIRHRPGMRLQLRVGIHSGPVCAGVVGIKMPRYCLFGDTVNTASRMESTSVALKIQVSQDTYALLEELGGYQLKLRGEVEVKGKGVMKTYWLHGKTGIDGVPSEFTRDIE</sequence>
<dbReference type="PROSITE" id="PS00452">
    <property type="entry name" value="GUANYLATE_CYCLASE_1"/>
    <property type="match status" value="1"/>
</dbReference>
<evidence type="ECO:0000256" key="13">
    <source>
        <dbReference type="RuleBase" id="RU000405"/>
    </source>
</evidence>
<keyword evidence="9" id="KW-0675">Receptor</keyword>
<feature type="transmembrane region" description="Helical" evidence="16">
    <location>
        <begin position="21"/>
        <end position="41"/>
    </location>
</feature>
<comment type="similarity">
    <text evidence="13">Belongs to the adenylyl cyclase class-4/guanylyl cyclase family.</text>
</comment>
<dbReference type="PROSITE" id="PS50011">
    <property type="entry name" value="PROTEIN_KINASE_DOM"/>
    <property type="match status" value="1"/>
</dbReference>
<comment type="subcellular location">
    <subcellularLocation>
        <location evidence="1">Membrane</location>
        <topology evidence="1">Single-pass type I membrane protein</topology>
    </subcellularLocation>
</comment>
<comment type="catalytic activity">
    <reaction evidence="14">
        <text>GTP = 3',5'-cyclic GMP + diphosphate</text>
        <dbReference type="Rhea" id="RHEA:13665"/>
        <dbReference type="ChEBI" id="CHEBI:33019"/>
        <dbReference type="ChEBI" id="CHEBI:37565"/>
        <dbReference type="ChEBI" id="CHEBI:57746"/>
        <dbReference type="EC" id="4.6.1.2"/>
    </reaction>
</comment>
<evidence type="ECO:0000256" key="8">
    <source>
        <dbReference type="ARBA" id="ARBA00023136"/>
    </source>
</evidence>
<feature type="transmembrane region" description="Helical" evidence="16">
    <location>
        <begin position="451"/>
        <end position="471"/>
    </location>
</feature>
<keyword evidence="6 16" id="KW-1133">Transmembrane helix</keyword>
<dbReference type="SUPFAM" id="SSF55073">
    <property type="entry name" value="Nucleotide cyclase"/>
    <property type="match status" value="1"/>
</dbReference>
<keyword evidence="3 16" id="KW-0812">Transmembrane</keyword>
<evidence type="ECO:0000256" key="1">
    <source>
        <dbReference type="ARBA" id="ARBA00004479"/>
    </source>
</evidence>
<dbReference type="PANTHER" id="PTHR11920">
    <property type="entry name" value="GUANYLYL CYCLASE"/>
    <property type="match status" value="1"/>
</dbReference>
<evidence type="ECO:0000256" key="3">
    <source>
        <dbReference type="ARBA" id="ARBA00022692"/>
    </source>
</evidence>
<dbReference type="FunFam" id="3.30.70.1230:FF:000004">
    <property type="entry name" value="Guanylate cyclase"/>
    <property type="match status" value="1"/>
</dbReference>
<evidence type="ECO:0000256" key="11">
    <source>
        <dbReference type="ARBA" id="ARBA00023239"/>
    </source>
</evidence>
<feature type="coiled-coil region" evidence="15">
    <location>
        <begin position="809"/>
        <end position="836"/>
    </location>
</feature>
<dbReference type="InterPro" id="IPR000719">
    <property type="entry name" value="Prot_kinase_dom"/>
</dbReference>
<feature type="transmembrane region" description="Helical" evidence="16">
    <location>
        <begin position="61"/>
        <end position="80"/>
    </location>
</feature>
<dbReference type="GO" id="GO:0004672">
    <property type="term" value="F:protein kinase activity"/>
    <property type="evidence" value="ECO:0007669"/>
    <property type="project" value="InterPro"/>
</dbReference>
<dbReference type="SUPFAM" id="SSF56112">
    <property type="entry name" value="Protein kinase-like (PK-like)"/>
    <property type="match status" value="1"/>
</dbReference>
<keyword evidence="15" id="KW-0175">Coiled coil</keyword>
<dbReference type="InterPro" id="IPR018297">
    <property type="entry name" value="A/G_cyclase_CS"/>
</dbReference>
<dbReference type="InterPro" id="IPR001245">
    <property type="entry name" value="Ser-Thr/Tyr_kinase_cat_dom"/>
</dbReference>
<dbReference type="InterPro" id="IPR050401">
    <property type="entry name" value="Cyclic_nucleotide_synthase"/>
</dbReference>
<keyword evidence="12 14" id="KW-0141">cGMP biosynthesis</keyword>
<dbReference type="SUPFAM" id="SSF53850">
    <property type="entry name" value="Periplasmic binding protein-like II"/>
    <property type="match status" value="1"/>
</dbReference>
<dbReference type="EC" id="4.6.1.2" evidence="2 14"/>
<dbReference type="InterPro" id="IPR001054">
    <property type="entry name" value="A/G_cyclase"/>
</dbReference>
<evidence type="ECO:0000256" key="2">
    <source>
        <dbReference type="ARBA" id="ARBA00012202"/>
    </source>
</evidence>
<dbReference type="GO" id="GO:0005525">
    <property type="term" value="F:GTP binding"/>
    <property type="evidence" value="ECO:0007669"/>
    <property type="project" value="UniProtKB-KW"/>
</dbReference>
<proteinExistence type="inferred from homology"/>
<comment type="caution">
    <text evidence="19">The sequence shown here is derived from an EMBL/GenBank/DDBJ whole genome shotgun (WGS) entry which is preliminary data.</text>
</comment>
<dbReference type="GO" id="GO:0005886">
    <property type="term" value="C:plasma membrane"/>
    <property type="evidence" value="ECO:0007669"/>
    <property type="project" value="TreeGrafter"/>
</dbReference>
<dbReference type="PANTHER" id="PTHR11920:SF501">
    <property type="entry name" value="GUANYLATE CYCLASE 32E"/>
    <property type="match status" value="1"/>
</dbReference>
<dbReference type="GO" id="GO:0005524">
    <property type="term" value="F:ATP binding"/>
    <property type="evidence" value="ECO:0007669"/>
    <property type="project" value="InterPro"/>
</dbReference>
<evidence type="ECO:0000259" key="18">
    <source>
        <dbReference type="PROSITE" id="PS50125"/>
    </source>
</evidence>
<dbReference type="Pfam" id="PF07714">
    <property type="entry name" value="PK_Tyr_Ser-Thr"/>
    <property type="match status" value="1"/>
</dbReference>
<evidence type="ECO:0000256" key="15">
    <source>
        <dbReference type="SAM" id="Coils"/>
    </source>
</evidence>
<evidence type="ECO:0000256" key="12">
    <source>
        <dbReference type="ARBA" id="ARBA00023293"/>
    </source>
</evidence>
<evidence type="ECO:0000256" key="6">
    <source>
        <dbReference type="ARBA" id="ARBA00022989"/>
    </source>
</evidence>
<evidence type="ECO:0000313" key="20">
    <source>
        <dbReference type="Proteomes" id="UP001208570"/>
    </source>
</evidence>
<dbReference type="GO" id="GO:0007168">
    <property type="term" value="P:receptor guanylyl cyclase signaling pathway"/>
    <property type="evidence" value="ECO:0007669"/>
    <property type="project" value="TreeGrafter"/>
</dbReference>
<dbReference type="InterPro" id="IPR024370">
    <property type="entry name" value="PBP_domain"/>
</dbReference>
<dbReference type="SMART" id="SM00044">
    <property type="entry name" value="CYCc"/>
    <property type="match status" value="1"/>
</dbReference>
<evidence type="ECO:0000256" key="16">
    <source>
        <dbReference type="SAM" id="Phobius"/>
    </source>
</evidence>
<dbReference type="Pfam" id="PF12849">
    <property type="entry name" value="PBP_like_2"/>
    <property type="match status" value="1"/>
</dbReference>
<organism evidence="19 20">
    <name type="scientific">Paralvinella palmiformis</name>
    <dbReference type="NCBI Taxonomy" id="53620"/>
    <lineage>
        <taxon>Eukaryota</taxon>
        <taxon>Metazoa</taxon>
        <taxon>Spiralia</taxon>
        <taxon>Lophotrochozoa</taxon>
        <taxon>Annelida</taxon>
        <taxon>Polychaeta</taxon>
        <taxon>Sedentaria</taxon>
        <taxon>Canalipalpata</taxon>
        <taxon>Terebellida</taxon>
        <taxon>Terebelliformia</taxon>
        <taxon>Alvinellidae</taxon>
        <taxon>Paralvinella</taxon>
    </lineage>
</organism>
<evidence type="ECO:0000259" key="17">
    <source>
        <dbReference type="PROSITE" id="PS50011"/>
    </source>
</evidence>
<dbReference type="Gene3D" id="3.40.190.10">
    <property type="entry name" value="Periplasmic binding protein-like II"/>
    <property type="match status" value="2"/>
</dbReference>
<dbReference type="PROSITE" id="PS50125">
    <property type="entry name" value="GUANYLATE_CYCLASE_2"/>
    <property type="match status" value="1"/>
</dbReference>
<dbReference type="EMBL" id="JAODUP010000120">
    <property type="protein sequence ID" value="KAK2161192.1"/>
    <property type="molecule type" value="Genomic_DNA"/>
</dbReference>
<dbReference type="Gene3D" id="1.10.510.10">
    <property type="entry name" value="Transferase(Phosphotransferase) domain 1"/>
    <property type="match status" value="1"/>
</dbReference>
<evidence type="ECO:0000256" key="5">
    <source>
        <dbReference type="ARBA" id="ARBA00022741"/>
    </source>
</evidence>
<evidence type="ECO:0000256" key="10">
    <source>
        <dbReference type="ARBA" id="ARBA00023180"/>
    </source>
</evidence>